<dbReference type="AlphaFoldDB" id="A0AA37LZP7"/>
<dbReference type="InterPro" id="IPR039191">
    <property type="entry name" value="Nopp140-like"/>
</dbReference>
<name>A0AA37LZP7_9PEZI</name>
<dbReference type="EMBL" id="BPPX01000044">
    <property type="protein sequence ID" value="GJC89653.1"/>
    <property type="molecule type" value="Genomic_DNA"/>
</dbReference>
<feature type="compositionally biased region" description="Polar residues" evidence="1">
    <location>
        <begin position="1"/>
        <end position="15"/>
    </location>
</feature>
<feature type="compositionally biased region" description="Low complexity" evidence="1">
    <location>
        <begin position="16"/>
        <end position="27"/>
    </location>
</feature>
<feature type="compositionally biased region" description="Low complexity" evidence="1">
    <location>
        <begin position="153"/>
        <end position="172"/>
    </location>
</feature>
<evidence type="ECO:0000256" key="1">
    <source>
        <dbReference type="SAM" id="MobiDB-lite"/>
    </source>
</evidence>
<dbReference type="GO" id="GO:0005730">
    <property type="term" value="C:nucleolus"/>
    <property type="evidence" value="ECO:0007669"/>
    <property type="project" value="InterPro"/>
</dbReference>
<proteinExistence type="predicted"/>
<dbReference type="PANTHER" id="PTHR23216">
    <property type="entry name" value="NUCLEOLAR AND COILED-BODY PHOSPHOPROTEIN 1"/>
    <property type="match status" value="1"/>
</dbReference>
<comment type="caution">
    <text evidence="3">The sequence shown here is derived from an EMBL/GenBank/DDBJ whole genome shotgun (WGS) entry which is preliminary data.</text>
</comment>
<evidence type="ECO:0000313" key="4">
    <source>
        <dbReference type="Proteomes" id="UP001055172"/>
    </source>
</evidence>
<dbReference type="Proteomes" id="UP001055172">
    <property type="component" value="Unassembled WGS sequence"/>
</dbReference>
<dbReference type="PANTHER" id="PTHR23216:SF1">
    <property type="entry name" value="NUCLEOLAR AND COILED-BODY PHOSPHOPROTEIN 1"/>
    <property type="match status" value="1"/>
</dbReference>
<feature type="region of interest" description="Disordered" evidence="1">
    <location>
        <begin position="1"/>
        <end position="57"/>
    </location>
</feature>
<evidence type="ECO:0000259" key="2">
    <source>
        <dbReference type="Pfam" id="PF05022"/>
    </source>
</evidence>
<feature type="domain" description="Srp40 C-terminal" evidence="2">
    <location>
        <begin position="214"/>
        <end position="281"/>
    </location>
</feature>
<feature type="region of interest" description="Disordered" evidence="1">
    <location>
        <begin position="78"/>
        <end position="99"/>
    </location>
</feature>
<dbReference type="InterPro" id="IPR007718">
    <property type="entry name" value="Srp40_C"/>
</dbReference>
<feature type="compositionally biased region" description="Basic and acidic residues" evidence="1">
    <location>
        <begin position="32"/>
        <end position="44"/>
    </location>
</feature>
<gene>
    <name evidence="3" type="ORF">ColLi_12491</name>
</gene>
<reference evidence="3 4" key="1">
    <citation type="submission" date="2021-07" db="EMBL/GenBank/DDBJ databases">
        <title>Genome data of Colletotrichum spaethianum.</title>
        <authorList>
            <person name="Utami Y.D."/>
            <person name="Hiruma K."/>
        </authorList>
    </citation>
    <scope>NUCLEOTIDE SEQUENCE [LARGE SCALE GENOMIC DNA]</scope>
    <source>
        <strain evidence="3 4">MAFF 242679</strain>
    </source>
</reference>
<dbReference type="Pfam" id="PF05022">
    <property type="entry name" value="SRP40_C"/>
    <property type="match status" value="1"/>
</dbReference>
<dbReference type="GO" id="GO:0005654">
    <property type="term" value="C:nucleoplasm"/>
    <property type="evidence" value="ECO:0007669"/>
    <property type="project" value="TreeGrafter"/>
</dbReference>
<feature type="compositionally biased region" description="Acidic residues" evidence="1">
    <location>
        <begin position="139"/>
        <end position="152"/>
    </location>
</feature>
<evidence type="ECO:0000313" key="3">
    <source>
        <dbReference type="EMBL" id="GJC89653.1"/>
    </source>
</evidence>
<organism evidence="3 4">
    <name type="scientific">Colletotrichum liriopes</name>
    <dbReference type="NCBI Taxonomy" id="708192"/>
    <lineage>
        <taxon>Eukaryota</taxon>
        <taxon>Fungi</taxon>
        <taxon>Dikarya</taxon>
        <taxon>Ascomycota</taxon>
        <taxon>Pezizomycotina</taxon>
        <taxon>Sordariomycetes</taxon>
        <taxon>Hypocreomycetidae</taxon>
        <taxon>Glomerellales</taxon>
        <taxon>Glomerellaceae</taxon>
        <taxon>Colletotrichum</taxon>
        <taxon>Colletotrichum spaethianum species complex</taxon>
    </lineage>
</organism>
<protein>
    <submittedName>
        <fullName evidence="3">LisH domain-containing protein C1711.05</fullName>
    </submittedName>
</protein>
<sequence>MSASAPPSWLFSNNFTKTNDTTSAATTPQQDKMVKKEKKSEKKAKAVAAPTQQAPPDQLMDLVDSFLSENAFTSAHEAFQKQRAQGGWKPSKKQTSRPNLVTVFQTWQTSLDGKPVAAKVDVKAVKAVSSDSDSSSSDSDSDSSSDEEDVDMADAAADSDSSSSSSSSSDSDSSSDSESEDEKPAPKNALKRKAPESDSSSSANGKEKKVPNKPFSRIPDEVYVNPKFASNEYVPNDYSQRAHEDLIVTKGKGFTKEKNKKKRGSYRGGLIDISEKKGIKFEF</sequence>
<feature type="region of interest" description="Disordered" evidence="1">
    <location>
        <begin position="124"/>
        <end position="221"/>
    </location>
</feature>
<accession>A0AA37LZP7</accession>
<keyword evidence="4" id="KW-1185">Reference proteome</keyword>
<feature type="compositionally biased region" description="Low complexity" evidence="1">
    <location>
        <begin position="125"/>
        <end position="138"/>
    </location>
</feature>